<dbReference type="EMBL" id="BARU01014187">
    <property type="protein sequence ID" value="GAH31580.1"/>
    <property type="molecule type" value="Genomic_DNA"/>
</dbReference>
<comment type="caution">
    <text evidence="1">The sequence shown here is derived from an EMBL/GenBank/DDBJ whole genome shotgun (WGS) entry which is preliminary data.</text>
</comment>
<accession>X1FGD5</accession>
<protein>
    <recommendedName>
        <fullName evidence="2">Transposase</fullName>
    </recommendedName>
</protein>
<feature type="non-terminal residue" evidence="1">
    <location>
        <position position="1"/>
    </location>
</feature>
<sequence length="62" mass="6980">AKEEGKKEGEEKGLKKGKIEIARNLLDILDIEIISSKTGLTIDEIKILKKEIRGNYAKINSR</sequence>
<reference evidence="1" key="1">
    <citation type="journal article" date="2014" name="Front. Microbiol.">
        <title>High frequency of phylogenetically diverse reductive dehalogenase-homologous genes in deep subseafloor sedimentary metagenomes.</title>
        <authorList>
            <person name="Kawai M."/>
            <person name="Futagami T."/>
            <person name="Toyoda A."/>
            <person name="Takaki Y."/>
            <person name="Nishi S."/>
            <person name="Hori S."/>
            <person name="Arai W."/>
            <person name="Tsubouchi T."/>
            <person name="Morono Y."/>
            <person name="Uchiyama I."/>
            <person name="Ito T."/>
            <person name="Fujiyama A."/>
            <person name="Inagaki F."/>
            <person name="Takami H."/>
        </authorList>
    </citation>
    <scope>NUCLEOTIDE SEQUENCE</scope>
    <source>
        <strain evidence="1">Expedition CK06-06</strain>
    </source>
</reference>
<evidence type="ECO:0008006" key="2">
    <source>
        <dbReference type="Google" id="ProtNLM"/>
    </source>
</evidence>
<dbReference type="AlphaFoldDB" id="X1FGD5"/>
<name>X1FGD5_9ZZZZ</name>
<organism evidence="1">
    <name type="scientific">marine sediment metagenome</name>
    <dbReference type="NCBI Taxonomy" id="412755"/>
    <lineage>
        <taxon>unclassified sequences</taxon>
        <taxon>metagenomes</taxon>
        <taxon>ecological metagenomes</taxon>
    </lineage>
</organism>
<gene>
    <name evidence="1" type="ORF">S03H2_25188</name>
</gene>
<evidence type="ECO:0000313" key="1">
    <source>
        <dbReference type="EMBL" id="GAH31580.1"/>
    </source>
</evidence>
<proteinExistence type="predicted"/>